<reference evidence="2 3" key="1">
    <citation type="submission" date="2023-03" db="EMBL/GenBank/DDBJ databases">
        <title>Paludisphaera mucosa sp. nov. a novel planctomycete from northern fen.</title>
        <authorList>
            <person name="Ivanova A."/>
        </authorList>
    </citation>
    <scope>NUCLEOTIDE SEQUENCE [LARGE SCALE GENOMIC DNA]</scope>
    <source>
        <strain evidence="2 3">Pla2</strain>
    </source>
</reference>
<feature type="domain" description="T6SS Phospholipase effector Tle1-like catalytic" evidence="1">
    <location>
        <begin position="3"/>
        <end position="271"/>
    </location>
</feature>
<dbReference type="Proteomes" id="UP001216907">
    <property type="component" value="Unassembled WGS sequence"/>
</dbReference>
<dbReference type="EMBL" id="JARRAG010000002">
    <property type="protein sequence ID" value="MDG3007634.1"/>
    <property type="molecule type" value="Genomic_DNA"/>
</dbReference>
<sequence length="392" mass="44310">MNRNLVICCDGTNNQFGPENTNVVRLVQALDRDPGRQRLYYDPGVGTLPEPGRVTAAAKLASGWAGLALGVGLPGKVEQAYRYLMDAWEPGDRVFLFGFSRGAYTVRVLAALLHALGLLPRGNHNLTPYLMRLFSASRDAKREDQGGDSNYWKLSNQFRSTFARAVPGAAKDDRRFPVHFLGCWDTVASVGWVYNPRSYPYTRRNPSVAVVRHALALDERRWFFRQNEFRRAGGQDLVQAWFPGVHADVGGGYPERDGGLWREPFGWMAAEAQAHGLHLDPARLHAVLSRSPIPDEPWAEPMHESLTAAWRPFEYVPKFAWDWKTKRERLGLGRGRYRTLVYEDRPDEEVMIHASALRRIRAGGYAPAILADSFLDEVRALPDVPDLRPYRP</sequence>
<evidence type="ECO:0000259" key="1">
    <source>
        <dbReference type="Pfam" id="PF09994"/>
    </source>
</evidence>
<name>A0ABT6FJF6_9BACT</name>
<organism evidence="2 3">
    <name type="scientific">Paludisphaera mucosa</name>
    <dbReference type="NCBI Taxonomy" id="3030827"/>
    <lineage>
        <taxon>Bacteria</taxon>
        <taxon>Pseudomonadati</taxon>
        <taxon>Planctomycetota</taxon>
        <taxon>Planctomycetia</taxon>
        <taxon>Isosphaerales</taxon>
        <taxon>Isosphaeraceae</taxon>
        <taxon>Paludisphaera</taxon>
    </lineage>
</organism>
<dbReference type="PANTHER" id="PTHR33840">
    <property type="match status" value="1"/>
</dbReference>
<proteinExistence type="predicted"/>
<dbReference type="Pfam" id="PF09994">
    <property type="entry name" value="T6SS_Tle1-like_cat"/>
    <property type="match status" value="1"/>
</dbReference>
<evidence type="ECO:0000313" key="3">
    <source>
        <dbReference type="Proteomes" id="UP001216907"/>
    </source>
</evidence>
<dbReference type="RefSeq" id="WP_277863908.1">
    <property type="nucleotide sequence ID" value="NZ_JARRAG010000002.1"/>
</dbReference>
<dbReference type="PANTHER" id="PTHR33840:SF1">
    <property type="entry name" value="TLE1 PHOSPHOLIPASE DOMAIN-CONTAINING PROTEIN"/>
    <property type="match status" value="1"/>
</dbReference>
<gene>
    <name evidence="2" type="ORF">PZE19_28045</name>
</gene>
<comment type="caution">
    <text evidence="2">The sequence shown here is derived from an EMBL/GenBank/DDBJ whole genome shotgun (WGS) entry which is preliminary data.</text>
</comment>
<evidence type="ECO:0000313" key="2">
    <source>
        <dbReference type="EMBL" id="MDG3007634.1"/>
    </source>
</evidence>
<dbReference type="InterPro" id="IPR018712">
    <property type="entry name" value="Tle1-like_cat"/>
</dbReference>
<accession>A0ABT6FJF6</accession>
<keyword evidence="3" id="KW-1185">Reference proteome</keyword>
<protein>
    <submittedName>
        <fullName evidence="2">DUF2235 domain-containing protein</fullName>
    </submittedName>
</protein>